<comment type="caution">
    <text evidence="5">The sequence shown here is derived from an EMBL/GenBank/DDBJ whole genome shotgun (WGS) entry which is preliminary data.</text>
</comment>
<protein>
    <submittedName>
        <fullName evidence="5">Multidrug ABC transporter ATP-binding protein</fullName>
    </submittedName>
</protein>
<dbReference type="OrthoDB" id="3176024at2"/>
<dbReference type="Gene3D" id="3.40.50.300">
    <property type="entry name" value="P-loop containing nucleotide triphosphate hydrolases"/>
    <property type="match status" value="1"/>
</dbReference>
<dbReference type="SMART" id="SM00382">
    <property type="entry name" value="AAA"/>
    <property type="match status" value="1"/>
</dbReference>
<dbReference type="GO" id="GO:0022857">
    <property type="term" value="F:transmembrane transporter activity"/>
    <property type="evidence" value="ECO:0007669"/>
    <property type="project" value="UniProtKB-ARBA"/>
</dbReference>
<keyword evidence="6" id="KW-1185">Reference proteome</keyword>
<gene>
    <name evidence="5" type="ORF">DMP08_11845</name>
</gene>
<reference evidence="6" key="1">
    <citation type="submission" date="2018-05" db="EMBL/GenBank/DDBJ databases">
        <title>Genome Sequencing of selected type strains of the family Eggerthellaceae.</title>
        <authorList>
            <person name="Danylec N."/>
            <person name="Stoll D.A."/>
            <person name="Doetsch A."/>
            <person name="Huch M."/>
        </authorList>
    </citation>
    <scope>NUCLEOTIDE SEQUENCE [LARGE SCALE GENOMIC DNA]</scope>
    <source>
        <strain evidence="6">DSM 16106</strain>
    </source>
</reference>
<dbReference type="PROSITE" id="PS50893">
    <property type="entry name" value="ABC_TRANSPORTER_2"/>
    <property type="match status" value="1"/>
</dbReference>
<accession>A0A3N0AV86</accession>
<dbReference type="GO" id="GO:0098796">
    <property type="term" value="C:membrane protein complex"/>
    <property type="evidence" value="ECO:0007669"/>
    <property type="project" value="UniProtKB-ARBA"/>
</dbReference>
<dbReference type="EMBL" id="QICD01000039">
    <property type="protein sequence ID" value="RNL38449.1"/>
    <property type="molecule type" value="Genomic_DNA"/>
</dbReference>
<dbReference type="InterPro" id="IPR027417">
    <property type="entry name" value="P-loop_NTPase"/>
</dbReference>
<dbReference type="Proteomes" id="UP000278632">
    <property type="component" value="Unassembled WGS sequence"/>
</dbReference>
<keyword evidence="1" id="KW-0813">Transport</keyword>
<dbReference type="InterPro" id="IPR015854">
    <property type="entry name" value="ABC_transpr_LolD-like"/>
</dbReference>
<keyword evidence="3 5" id="KW-0067">ATP-binding</keyword>
<dbReference type="InterPro" id="IPR003593">
    <property type="entry name" value="AAA+_ATPase"/>
</dbReference>
<evidence type="ECO:0000256" key="3">
    <source>
        <dbReference type="ARBA" id="ARBA00022840"/>
    </source>
</evidence>
<dbReference type="FunFam" id="3.40.50.300:FF:000032">
    <property type="entry name" value="Export ABC transporter ATP-binding protein"/>
    <property type="match status" value="1"/>
</dbReference>
<dbReference type="Pfam" id="PF00005">
    <property type="entry name" value="ABC_tran"/>
    <property type="match status" value="1"/>
</dbReference>
<name>A0A3N0AV86_9ACTN</name>
<evidence type="ECO:0000313" key="5">
    <source>
        <dbReference type="EMBL" id="RNL38449.1"/>
    </source>
</evidence>
<dbReference type="InterPro" id="IPR003439">
    <property type="entry name" value="ABC_transporter-like_ATP-bd"/>
</dbReference>
<feature type="domain" description="ABC transporter" evidence="4">
    <location>
        <begin position="15"/>
        <end position="259"/>
    </location>
</feature>
<dbReference type="RefSeq" id="WP_123193088.1">
    <property type="nucleotide sequence ID" value="NZ_QICD01000039.1"/>
</dbReference>
<proteinExistence type="predicted"/>
<dbReference type="GO" id="GO:0005886">
    <property type="term" value="C:plasma membrane"/>
    <property type="evidence" value="ECO:0007669"/>
    <property type="project" value="TreeGrafter"/>
</dbReference>
<dbReference type="InterPro" id="IPR017911">
    <property type="entry name" value="MacB-like_ATP-bd"/>
</dbReference>
<sequence length="280" mass="29793">MPAEHAAFQPTPLVVEVRNASKRYGGQKGKRSDANVTQALDRVSFAVSRGEFVGIMGPSGSGKSTLLNCVATIDAPTSGHIVVNGRDVGSLHGGELARFRRNDLGFIFQDSNLLDTLTAFENIALALTIQKAPARQIEARVRQAAAVLGVDDVLAKYPYQLSGGQKQRVAAARATVGDPSLILADEPTGSLDSKSARQLLESLERLNRSGSTILMVTHDSLSASYCSRIVLIKDGSLFGELHRKASTRAAFYRSIVDIVASMGGDGQHFDSADEEASHVG</sequence>
<dbReference type="GO" id="GO:0016887">
    <property type="term" value="F:ATP hydrolysis activity"/>
    <property type="evidence" value="ECO:0007669"/>
    <property type="project" value="InterPro"/>
</dbReference>
<evidence type="ECO:0000256" key="1">
    <source>
        <dbReference type="ARBA" id="ARBA00022448"/>
    </source>
</evidence>
<dbReference type="AlphaFoldDB" id="A0A3N0AV86"/>
<organism evidence="5 6">
    <name type="scientific">Paraeggerthella hongkongensis</name>
    <dbReference type="NCBI Taxonomy" id="230658"/>
    <lineage>
        <taxon>Bacteria</taxon>
        <taxon>Bacillati</taxon>
        <taxon>Actinomycetota</taxon>
        <taxon>Coriobacteriia</taxon>
        <taxon>Eggerthellales</taxon>
        <taxon>Eggerthellaceae</taxon>
        <taxon>Paraeggerthella</taxon>
    </lineage>
</organism>
<evidence type="ECO:0000256" key="2">
    <source>
        <dbReference type="ARBA" id="ARBA00022741"/>
    </source>
</evidence>
<evidence type="ECO:0000259" key="4">
    <source>
        <dbReference type="PROSITE" id="PS50893"/>
    </source>
</evidence>
<dbReference type="PANTHER" id="PTHR24220:SF674">
    <property type="entry name" value="BACITRACIN EXPORT ATP-BINDING PROTEIN BCEA"/>
    <property type="match status" value="1"/>
</dbReference>
<dbReference type="PANTHER" id="PTHR24220">
    <property type="entry name" value="IMPORT ATP-BINDING PROTEIN"/>
    <property type="match status" value="1"/>
</dbReference>
<evidence type="ECO:0000313" key="6">
    <source>
        <dbReference type="Proteomes" id="UP000278632"/>
    </source>
</evidence>
<dbReference type="CDD" id="cd03255">
    <property type="entry name" value="ABC_MJ0796_LolCDE_FtsE"/>
    <property type="match status" value="1"/>
</dbReference>
<dbReference type="GO" id="GO:0005524">
    <property type="term" value="F:ATP binding"/>
    <property type="evidence" value="ECO:0007669"/>
    <property type="project" value="UniProtKB-KW"/>
</dbReference>
<dbReference type="SUPFAM" id="SSF52540">
    <property type="entry name" value="P-loop containing nucleoside triphosphate hydrolases"/>
    <property type="match status" value="1"/>
</dbReference>
<keyword evidence="2" id="KW-0547">Nucleotide-binding</keyword>